<dbReference type="KEGG" id="flt:Sv326_1185"/>
<organism evidence="2 3">
    <name type="scientific">Fermentimicrarchaeum limneticum</name>
    <dbReference type="NCBI Taxonomy" id="2795018"/>
    <lineage>
        <taxon>Archaea</taxon>
        <taxon>Candidatus Micrarchaeota</taxon>
        <taxon>Candidatus Fermentimicrarchaeales</taxon>
        <taxon>Candidatus Fermentimicrarchaeaceae</taxon>
        <taxon>Candidatus Fermentimicrarchaeum</taxon>
    </lineage>
</organism>
<sequence length="128" mass="15179">MGEQEPVATSETDEVKEEEELEKLELPFPNARVVRILKKNFQKEHQIRRDVKISANELLGRILNDVAKAMDNEEFYTLSIEHFNKASKKYRSVDLQAKRFARIKQLLMKQRAELEEVIMEMEHSEEEF</sequence>
<evidence type="ECO:0000256" key="1">
    <source>
        <dbReference type="SAM" id="MobiDB-lite"/>
    </source>
</evidence>
<dbReference type="Proteomes" id="UP000510821">
    <property type="component" value="Chromosome"/>
</dbReference>
<evidence type="ECO:0000313" key="3">
    <source>
        <dbReference type="Proteomes" id="UP000510821"/>
    </source>
</evidence>
<name>A0A7D6BGC7_FERL1</name>
<protein>
    <submittedName>
        <fullName evidence="2">Uncharacterized protein</fullName>
    </submittedName>
</protein>
<accession>A0A7D6BGC7</accession>
<feature type="compositionally biased region" description="Acidic residues" evidence="1">
    <location>
        <begin position="11"/>
        <end position="21"/>
    </location>
</feature>
<feature type="region of interest" description="Disordered" evidence="1">
    <location>
        <begin position="1"/>
        <end position="21"/>
    </location>
</feature>
<reference evidence="3" key="1">
    <citation type="submission" date="2020-07" db="EMBL/GenBank/DDBJ databases">
        <title>Metabolic diversity and evolutionary history of the archaeal phylum ###Micrarchaeota### uncovered from a freshwater lake metagenome.</title>
        <authorList>
            <person name="Kadnikov V.V."/>
            <person name="Savvichev A.S."/>
            <person name="Mardanov A.V."/>
            <person name="Beletsky A.V."/>
            <person name="Chupakov A.V."/>
            <person name="Kokryatskaya N.M."/>
            <person name="Pimenov N.V."/>
            <person name="Ravin N.V."/>
        </authorList>
    </citation>
    <scope>NUCLEOTIDE SEQUENCE [LARGE SCALE GENOMIC DNA]</scope>
</reference>
<gene>
    <name evidence="2" type="ORF">Sv326_1185</name>
</gene>
<dbReference type="EMBL" id="CP058998">
    <property type="protein sequence ID" value="QLJ53360.1"/>
    <property type="molecule type" value="Genomic_DNA"/>
</dbReference>
<proteinExistence type="predicted"/>
<dbReference type="AlphaFoldDB" id="A0A7D6BGC7"/>
<evidence type="ECO:0000313" key="2">
    <source>
        <dbReference type="EMBL" id="QLJ53360.1"/>
    </source>
</evidence>